<dbReference type="PANTHER" id="PTHR12181">
    <property type="entry name" value="LIPIN"/>
    <property type="match status" value="1"/>
</dbReference>
<dbReference type="InterPro" id="IPR031315">
    <property type="entry name" value="LNS2/PITP"/>
</dbReference>
<dbReference type="GO" id="GO:0019432">
    <property type="term" value="P:triglyceride biosynthetic process"/>
    <property type="evidence" value="ECO:0007669"/>
    <property type="project" value="TreeGrafter"/>
</dbReference>
<feature type="compositionally biased region" description="Polar residues" evidence="6">
    <location>
        <begin position="753"/>
        <end position="778"/>
    </location>
</feature>
<evidence type="ECO:0000256" key="1">
    <source>
        <dbReference type="ARBA" id="ARBA00001180"/>
    </source>
</evidence>
<dbReference type="Proteomes" id="UP000499080">
    <property type="component" value="Unassembled WGS sequence"/>
</dbReference>
<dbReference type="InterPro" id="IPR031703">
    <property type="entry name" value="Lipin_mid"/>
</dbReference>
<sequence length="1059" mass="118470">MLYIGKFINNFKDFYNDINSATLTGAIDVIVVKQPDGSYVCSPFHVRFGKIGVLRSKEKIVDIEVNGVPVDIHMKLGESGEAFFVEEVDINNEIPSYLATSPLPDVPNIEAEIQKMKQSLNLYDESSNENKTLSLLSESTKIIQIASEKDKVLITSSSLSSKQKDCDIIPSDSVVSKKITTIHVSEAHKSHQKVLKVTEESVVSEDIAHSVNTDSSDEYKTKRRRRKKAPTKKRSKNKDIIVSKNNGLNHTADVVTKDAEADKPEEIFQMDDDYVEGDDEGFGSTGGLSRSISLPVQSKIEDLFEHEWTRRKMSSTFTGEFHPFSDGDVTPQSSPIGSRPPSPKSDTEYENQKIETGSPDLTAPSWSWGQLPNVPRNLSDPHLQGQDQSSNLNEENKDDASTDADKRSMLGGVLNFMRSTKKMRHMPEREGIYLSELNSDELDPEVAALYFPKFKNPDHPGQAKDEDTESGKGPSLPHSPHTVEGYGSHLSQDSDSDGGIPLERFSKEDCEKSSYPYSDIAMSLCGGLQDPEVDLPVERFLHSIITFDEFSENPAAVLNDPNLVIRIDGKYYNWQTAASMLTSIIMFQRPLPDRTTTRLVHEHMPKKKKKSYSSWWSWGRTETETKAQIENSQGGSESSSITTASSITETTESKFEESTEQVHKLIDDEKKETVVVSIEETVKETVTTVTQAVSEVCDKEQLPPEDDEELEEVVVESETSVDDQIELIQTPPSSESTPMSSSPIDITHPVKSNVETSSLSPPETVAQSQLSAKSTSEPEGTDKPQKEKYIKSLRLTSKQIENLNLNDGPNEFVFSVTTAYQGTTKCTCQVFLWNFDDKIVISDIDGTITKSDVLGHILPMVGHSWAQLGVANLFTKIHSNGYKFLYLSARAIGQARITRDYLRKVRQGEICLPDGPLLLSPTSLISALHREVIERKPEEFKISCLKDIQTLFPPYMGNPFYAGFGNKINDQWAYRAVGIPLTRSFTINHRGELKLELIQTFQSTYTRLCDDVDHVFPPLKPRLKTNGHPTPIFSSPEEFSYFTYWREPVPPLNEDDLSV</sequence>
<evidence type="ECO:0000256" key="4">
    <source>
        <dbReference type="ARBA" id="ARBA00012638"/>
    </source>
</evidence>
<dbReference type="GO" id="GO:0045944">
    <property type="term" value="P:positive regulation of transcription by RNA polymerase II"/>
    <property type="evidence" value="ECO:0007669"/>
    <property type="project" value="TreeGrafter"/>
</dbReference>
<evidence type="ECO:0000256" key="2">
    <source>
        <dbReference type="ARBA" id="ARBA00001946"/>
    </source>
</evidence>
<dbReference type="EC" id="3.1.3.4" evidence="4"/>
<dbReference type="SMART" id="SM00775">
    <property type="entry name" value="LNS2"/>
    <property type="match status" value="1"/>
</dbReference>
<protein>
    <recommendedName>
        <fullName evidence="4">phosphatidate phosphatase</fullName>
        <ecNumber evidence="4">3.1.3.4</ecNumber>
    </recommendedName>
</protein>
<dbReference type="PANTHER" id="PTHR12181:SF12">
    <property type="entry name" value="PHOSPHATIDATE PHOSPHATASE"/>
    <property type="match status" value="1"/>
</dbReference>
<dbReference type="InterPro" id="IPR026058">
    <property type="entry name" value="LIPIN"/>
</dbReference>
<dbReference type="OrthoDB" id="4567at2759"/>
<keyword evidence="9" id="KW-1185">Reference proteome</keyword>
<dbReference type="GO" id="GO:0009062">
    <property type="term" value="P:fatty acid catabolic process"/>
    <property type="evidence" value="ECO:0007669"/>
    <property type="project" value="TreeGrafter"/>
</dbReference>
<comment type="similarity">
    <text evidence="3">Belongs to the lipin family.</text>
</comment>
<feature type="compositionally biased region" description="Low complexity" evidence="6">
    <location>
        <begin position="636"/>
        <end position="650"/>
    </location>
</feature>
<evidence type="ECO:0000259" key="7">
    <source>
        <dbReference type="SMART" id="SM00775"/>
    </source>
</evidence>
<dbReference type="Pfam" id="PF08235">
    <property type="entry name" value="LNS2"/>
    <property type="match status" value="1"/>
</dbReference>
<feature type="region of interest" description="Disordered" evidence="6">
    <location>
        <begin position="317"/>
        <end position="407"/>
    </location>
</feature>
<feature type="compositionally biased region" description="Acidic residues" evidence="6">
    <location>
        <begin position="270"/>
        <end position="281"/>
    </location>
</feature>
<feature type="domain" description="LNS2/PITP" evidence="7">
    <location>
        <begin position="839"/>
        <end position="996"/>
    </location>
</feature>
<evidence type="ECO:0000256" key="6">
    <source>
        <dbReference type="SAM" id="MobiDB-lite"/>
    </source>
</evidence>
<evidence type="ECO:0000313" key="9">
    <source>
        <dbReference type="Proteomes" id="UP000499080"/>
    </source>
</evidence>
<dbReference type="Pfam" id="PF04571">
    <property type="entry name" value="Lipin_N"/>
    <property type="match status" value="1"/>
</dbReference>
<dbReference type="InterPro" id="IPR036412">
    <property type="entry name" value="HAD-like_sf"/>
</dbReference>
<feature type="compositionally biased region" description="Basic residues" evidence="6">
    <location>
        <begin position="221"/>
        <end position="236"/>
    </location>
</feature>
<feature type="compositionally biased region" description="Basic and acidic residues" evidence="6">
    <location>
        <begin position="394"/>
        <end position="407"/>
    </location>
</feature>
<dbReference type="EMBL" id="BGPR01000024">
    <property type="protein sequence ID" value="GBL81140.1"/>
    <property type="molecule type" value="Genomic_DNA"/>
</dbReference>
<organism evidence="8 9">
    <name type="scientific">Araneus ventricosus</name>
    <name type="common">Orbweaver spider</name>
    <name type="synonym">Epeira ventricosa</name>
    <dbReference type="NCBI Taxonomy" id="182803"/>
    <lineage>
        <taxon>Eukaryota</taxon>
        <taxon>Metazoa</taxon>
        <taxon>Ecdysozoa</taxon>
        <taxon>Arthropoda</taxon>
        <taxon>Chelicerata</taxon>
        <taxon>Arachnida</taxon>
        <taxon>Araneae</taxon>
        <taxon>Araneomorphae</taxon>
        <taxon>Entelegynae</taxon>
        <taxon>Araneoidea</taxon>
        <taxon>Araneidae</taxon>
        <taxon>Araneus</taxon>
    </lineage>
</organism>
<reference evidence="8 9" key="1">
    <citation type="journal article" date="2019" name="Sci. Rep.">
        <title>Orb-weaving spider Araneus ventricosus genome elucidates the spidroin gene catalogue.</title>
        <authorList>
            <person name="Kono N."/>
            <person name="Nakamura H."/>
            <person name="Ohtoshi R."/>
            <person name="Moran D.A.P."/>
            <person name="Shinohara A."/>
            <person name="Yoshida Y."/>
            <person name="Fujiwara M."/>
            <person name="Mori M."/>
            <person name="Tomita M."/>
            <person name="Arakawa K."/>
        </authorList>
    </citation>
    <scope>NUCLEOTIDE SEQUENCE [LARGE SCALE GENOMIC DNA]</scope>
</reference>
<dbReference type="InterPro" id="IPR007651">
    <property type="entry name" value="Lipin_N"/>
</dbReference>
<gene>
    <name evidence="8" type="primary">LPIN3_1</name>
    <name evidence="8" type="ORF">AVEN_83193_1</name>
</gene>
<feature type="region of interest" description="Disordered" evidence="6">
    <location>
        <begin position="270"/>
        <end position="290"/>
    </location>
</feature>
<evidence type="ECO:0000313" key="8">
    <source>
        <dbReference type="EMBL" id="GBL81140.1"/>
    </source>
</evidence>
<dbReference type="GO" id="GO:0005634">
    <property type="term" value="C:nucleus"/>
    <property type="evidence" value="ECO:0007669"/>
    <property type="project" value="TreeGrafter"/>
</dbReference>
<accession>A0A4Y2AN36</accession>
<evidence type="ECO:0000256" key="5">
    <source>
        <dbReference type="ARBA" id="ARBA00022801"/>
    </source>
</evidence>
<comment type="cofactor">
    <cofactor evidence="2">
        <name>Mg(2+)</name>
        <dbReference type="ChEBI" id="CHEBI:18420"/>
    </cofactor>
</comment>
<feature type="compositionally biased region" description="Low complexity" evidence="6">
    <location>
        <begin position="731"/>
        <end position="743"/>
    </location>
</feature>
<dbReference type="SUPFAM" id="SSF56784">
    <property type="entry name" value="HAD-like"/>
    <property type="match status" value="1"/>
</dbReference>
<dbReference type="GO" id="GO:0003713">
    <property type="term" value="F:transcription coactivator activity"/>
    <property type="evidence" value="ECO:0007669"/>
    <property type="project" value="TreeGrafter"/>
</dbReference>
<feature type="region of interest" description="Disordered" evidence="6">
    <location>
        <begin position="208"/>
        <end position="246"/>
    </location>
</feature>
<dbReference type="AlphaFoldDB" id="A0A4Y2AN36"/>
<dbReference type="GO" id="GO:0032869">
    <property type="term" value="P:cellular response to insulin stimulus"/>
    <property type="evidence" value="ECO:0007669"/>
    <property type="project" value="TreeGrafter"/>
</dbReference>
<dbReference type="Pfam" id="PF16876">
    <property type="entry name" value="Lipin_mid"/>
    <property type="match status" value="1"/>
</dbReference>
<feature type="region of interest" description="Disordered" evidence="6">
    <location>
        <begin position="626"/>
        <end position="661"/>
    </location>
</feature>
<name>A0A4Y2AN36_ARAVE</name>
<dbReference type="InterPro" id="IPR013209">
    <property type="entry name" value="LNS2"/>
</dbReference>
<comment type="caution">
    <text evidence="8">The sequence shown here is derived from an EMBL/GenBank/DDBJ whole genome shotgun (WGS) entry which is preliminary data.</text>
</comment>
<feature type="region of interest" description="Disordered" evidence="6">
    <location>
        <begin position="452"/>
        <end position="503"/>
    </location>
</feature>
<feature type="compositionally biased region" description="Acidic residues" evidence="6">
    <location>
        <begin position="703"/>
        <end position="725"/>
    </location>
</feature>
<feature type="region of interest" description="Disordered" evidence="6">
    <location>
        <begin position="697"/>
        <end position="787"/>
    </location>
</feature>
<comment type="catalytic activity">
    <reaction evidence="1">
        <text>a 1,2-diacyl-sn-glycero-3-phosphate + H2O = a 1,2-diacyl-sn-glycerol + phosphate</text>
        <dbReference type="Rhea" id="RHEA:27429"/>
        <dbReference type="ChEBI" id="CHEBI:15377"/>
        <dbReference type="ChEBI" id="CHEBI:17815"/>
        <dbReference type="ChEBI" id="CHEBI:43474"/>
        <dbReference type="ChEBI" id="CHEBI:58608"/>
        <dbReference type="EC" id="3.1.3.4"/>
    </reaction>
    <physiologicalReaction direction="left-to-right" evidence="1">
        <dbReference type="Rhea" id="RHEA:27430"/>
    </physiologicalReaction>
</comment>
<proteinExistence type="inferred from homology"/>
<feature type="compositionally biased region" description="Basic and acidic residues" evidence="6">
    <location>
        <begin position="651"/>
        <end position="661"/>
    </location>
</feature>
<feature type="compositionally biased region" description="Basic and acidic residues" evidence="6">
    <location>
        <begin position="455"/>
        <end position="465"/>
    </location>
</feature>
<evidence type="ECO:0000256" key="3">
    <source>
        <dbReference type="ARBA" id="ARBA00005476"/>
    </source>
</evidence>
<dbReference type="GO" id="GO:0008195">
    <property type="term" value="F:phosphatidate phosphatase activity"/>
    <property type="evidence" value="ECO:0007669"/>
    <property type="project" value="UniProtKB-EC"/>
</dbReference>
<keyword evidence="5" id="KW-0378">Hydrolase</keyword>